<dbReference type="PANTHER" id="PTHR14513:SF0">
    <property type="entry name" value="PROTECTION OF TELOMERES PROTEIN 1"/>
    <property type="match status" value="1"/>
</dbReference>
<keyword evidence="7" id="KW-0238">DNA-binding</keyword>
<dbReference type="Pfam" id="PF02765">
    <property type="entry name" value="POT1"/>
    <property type="match status" value="1"/>
</dbReference>
<dbReference type="InterPro" id="IPR032042">
    <property type="entry name" value="POT1PC"/>
</dbReference>
<evidence type="ECO:0000259" key="11">
    <source>
        <dbReference type="Pfam" id="PF16686"/>
    </source>
</evidence>
<dbReference type="GO" id="GO:0010521">
    <property type="term" value="F:telomerase inhibitor activity"/>
    <property type="evidence" value="ECO:0007669"/>
    <property type="project" value="TreeGrafter"/>
</dbReference>
<dbReference type="Pfam" id="PF16686">
    <property type="entry name" value="POT1PC"/>
    <property type="match status" value="1"/>
</dbReference>
<evidence type="ECO:0000259" key="10">
    <source>
        <dbReference type="Pfam" id="PF02765"/>
    </source>
</evidence>
<keyword evidence="5" id="KW-0158">Chromosome</keyword>
<evidence type="ECO:0000313" key="12">
    <source>
        <dbReference type="EMBL" id="KAK5085600.1"/>
    </source>
</evidence>
<organism evidence="12 13">
    <name type="scientific">Lithohypha guttulata</name>
    <dbReference type="NCBI Taxonomy" id="1690604"/>
    <lineage>
        <taxon>Eukaryota</taxon>
        <taxon>Fungi</taxon>
        <taxon>Dikarya</taxon>
        <taxon>Ascomycota</taxon>
        <taxon>Pezizomycotina</taxon>
        <taxon>Eurotiomycetes</taxon>
        <taxon>Chaetothyriomycetidae</taxon>
        <taxon>Chaetothyriales</taxon>
        <taxon>Trichomeriaceae</taxon>
        <taxon>Lithohypha</taxon>
    </lineage>
</organism>
<feature type="compositionally biased region" description="Basic residues" evidence="9">
    <location>
        <begin position="386"/>
        <end position="398"/>
    </location>
</feature>
<feature type="region of interest" description="Disordered" evidence="9">
    <location>
        <begin position="366"/>
        <end position="417"/>
    </location>
</feature>
<comment type="caution">
    <text evidence="12">The sequence shown here is derived from an EMBL/GenBank/DDBJ whole genome shotgun (WGS) entry which is preliminary data.</text>
</comment>
<keyword evidence="6" id="KW-0779">Telomere</keyword>
<feature type="domain" description="Telomeric single stranded DNA binding POT1/Cdc13" evidence="10">
    <location>
        <begin position="23"/>
        <end position="111"/>
    </location>
</feature>
<evidence type="ECO:0000256" key="9">
    <source>
        <dbReference type="SAM" id="MobiDB-lite"/>
    </source>
</evidence>
<feature type="compositionally biased region" description="Polar residues" evidence="9">
    <location>
        <begin position="408"/>
        <end position="417"/>
    </location>
</feature>
<evidence type="ECO:0000256" key="1">
    <source>
        <dbReference type="ARBA" id="ARBA00004123"/>
    </source>
</evidence>
<dbReference type="GO" id="GO:0000783">
    <property type="term" value="C:nuclear telomere cap complex"/>
    <property type="evidence" value="ECO:0007669"/>
    <property type="project" value="TreeGrafter"/>
</dbReference>
<evidence type="ECO:0000256" key="4">
    <source>
        <dbReference type="ARBA" id="ARBA00015253"/>
    </source>
</evidence>
<name>A0AAN7T0R2_9EURO</name>
<gene>
    <name evidence="12" type="ORF">LTR05_004887</name>
</gene>
<dbReference type="Proteomes" id="UP001309876">
    <property type="component" value="Unassembled WGS sequence"/>
</dbReference>
<dbReference type="InterPro" id="IPR011564">
    <property type="entry name" value="Telomer_end-bd_POT1/Cdc13"/>
</dbReference>
<keyword evidence="13" id="KW-1185">Reference proteome</keyword>
<feature type="compositionally biased region" description="Basic and acidic residues" evidence="9">
    <location>
        <begin position="366"/>
        <end position="385"/>
    </location>
</feature>
<feature type="region of interest" description="Disordered" evidence="9">
    <location>
        <begin position="488"/>
        <end position="510"/>
    </location>
</feature>
<dbReference type="GO" id="GO:0098505">
    <property type="term" value="F:G-rich strand telomeric DNA binding"/>
    <property type="evidence" value="ECO:0007669"/>
    <property type="project" value="TreeGrafter"/>
</dbReference>
<evidence type="ECO:0000256" key="2">
    <source>
        <dbReference type="ARBA" id="ARBA00004574"/>
    </source>
</evidence>
<evidence type="ECO:0000256" key="3">
    <source>
        <dbReference type="ARBA" id="ARBA00008442"/>
    </source>
</evidence>
<evidence type="ECO:0000256" key="8">
    <source>
        <dbReference type="ARBA" id="ARBA00023242"/>
    </source>
</evidence>
<dbReference type="PANTHER" id="PTHR14513">
    <property type="entry name" value="PROTECTION OF TELOMERES 1"/>
    <property type="match status" value="1"/>
</dbReference>
<accession>A0AAN7T0R2</accession>
<dbReference type="AlphaFoldDB" id="A0AAN7T0R2"/>
<keyword evidence="8" id="KW-0539">Nucleus</keyword>
<evidence type="ECO:0000256" key="6">
    <source>
        <dbReference type="ARBA" id="ARBA00022895"/>
    </source>
</evidence>
<dbReference type="GO" id="GO:0032210">
    <property type="term" value="P:regulation of telomere maintenance via telomerase"/>
    <property type="evidence" value="ECO:0007669"/>
    <property type="project" value="TreeGrafter"/>
</dbReference>
<feature type="domain" description="Protection of telomeres protein 1 ssDNA-binding" evidence="11">
    <location>
        <begin position="217"/>
        <end position="364"/>
    </location>
</feature>
<dbReference type="GO" id="GO:0016233">
    <property type="term" value="P:telomere capping"/>
    <property type="evidence" value="ECO:0007669"/>
    <property type="project" value="TreeGrafter"/>
</dbReference>
<dbReference type="EMBL" id="JAVRRJ010000004">
    <property type="protein sequence ID" value="KAK5085600.1"/>
    <property type="molecule type" value="Genomic_DNA"/>
</dbReference>
<evidence type="ECO:0000313" key="13">
    <source>
        <dbReference type="Proteomes" id="UP001309876"/>
    </source>
</evidence>
<dbReference type="InterPro" id="IPR028389">
    <property type="entry name" value="POT1"/>
</dbReference>
<protein>
    <recommendedName>
        <fullName evidence="4">Protection of telomeres protein 1</fullName>
    </recommendedName>
</protein>
<proteinExistence type="inferred from homology"/>
<evidence type="ECO:0000256" key="7">
    <source>
        <dbReference type="ARBA" id="ARBA00023125"/>
    </source>
</evidence>
<dbReference type="InterPro" id="IPR012340">
    <property type="entry name" value="NA-bd_OB-fold"/>
</dbReference>
<dbReference type="Gene3D" id="2.40.50.140">
    <property type="entry name" value="Nucleic acid-binding proteins"/>
    <property type="match status" value="3"/>
</dbReference>
<dbReference type="SUPFAM" id="SSF50249">
    <property type="entry name" value="Nucleic acid-binding proteins"/>
    <property type="match status" value="2"/>
</dbReference>
<sequence>MALRVPASFINVADAYASRDEPPYNVMGVCVDYLPPAQSYGTDLAMKINLWDVSCNDCTDLGNDGMLTRMFYKKKYRFPAVHEIGDIVIFRGLKTSNKKGTWMGLTSPASTWVVINGLSLLDSTDSAFTDVELRKPYEPVLDSRSGRGPRPTPSEFEYAKSLLQMRDRNTLRGPPKSTALDQATIIKANGGTPRVTQSSKFRLVKDIIDPPSHSGFQFVDLLGEVERCFYTTRPVELKISDYTEHHLLYDYGAEGQDGDEFGYLQAKKNKNGWQGPSGRRTITVHLWDSYAEHVRDLAQNEQFKLGSLVRIKNVHIAMHKGGAYLEGHLRGAGGSGSAIKFFDPTMAKDEASKSLMARIRAYRETAQSRELKSKRPAEVEPERQPPTKKSKNQKKRERKAQANRGLEATTQAKPTSNQHVRCEAINVGLTTITDIMDARQLERNTSAGNAYKMPFQNCKYRSEVQVVDFFPDKLEDFAAPYRQSDRTISDAEKVAGSGDSPESAQSEDGDEDRVAKWEWHFFLMVRDPTPSKLDNGEVPTMLLQVAGGDAEYLLNMEACDLRTNDKEFGQLKEKLFVLWGDLEEKKTEHQKSGLELEETAVTISSTPFECMIREFGIQAHSEYGSIVKDKWERTFGLFKTNIG</sequence>
<comment type="similarity">
    <text evidence="3">Belongs to the telombin family.</text>
</comment>
<comment type="subcellular location">
    <subcellularLocation>
        <location evidence="2">Chromosome</location>
        <location evidence="2">Telomere</location>
    </subcellularLocation>
    <subcellularLocation>
        <location evidence="1">Nucleus</location>
    </subcellularLocation>
</comment>
<evidence type="ECO:0000256" key="5">
    <source>
        <dbReference type="ARBA" id="ARBA00022454"/>
    </source>
</evidence>
<reference evidence="12 13" key="1">
    <citation type="submission" date="2023-08" db="EMBL/GenBank/DDBJ databases">
        <title>Black Yeasts Isolated from many extreme environments.</title>
        <authorList>
            <person name="Coleine C."/>
            <person name="Stajich J.E."/>
            <person name="Selbmann L."/>
        </authorList>
    </citation>
    <scope>NUCLEOTIDE SEQUENCE [LARGE SCALE GENOMIC DNA]</scope>
    <source>
        <strain evidence="12 13">CCFEE 5910</strain>
    </source>
</reference>